<keyword evidence="2" id="KW-1185">Reference proteome</keyword>
<name>A0AAW0R2K7_9PEZI</name>
<gene>
    <name evidence="1" type="ORF">PG999_005565</name>
</gene>
<protein>
    <submittedName>
        <fullName evidence="1">Uncharacterized protein</fullName>
    </submittedName>
</protein>
<reference evidence="1 2" key="1">
    <citation type="submission" date="2023-01" db="EMBL/GenBank/DDBJ databases">
        <title>Analysis of 21 Apiospora genomes using comparative genomics revels a genus with tremendous synthesis potential of carbohydrate active enzymes and secondary metabolites.</title>
        <authorList>
            <person name="Sorensen T."/>
        </authorList>
    </citation>
    <scope>NUCLEOTIDE SEQUENCE [LARGE SCALE GENOMIC DNA]</scope>
    <source>
        <strain evidence="1 2">CBS 117206</strain>
    </source>
</reference>
<proteinExistence type="predicted"/>
<comment type="caution">
    <text evidence="1">The sequence shown here is derived from an EMBL/GenBank/DDBJ whole genome shotgun (WGS) entry which is preliminary data.</text>
</comment>
<dbReference type="AlphaFoldDB" id="A0AAW0R2K7"/>
<evidence type="ECO:0000313" key="1">
    <source>
        <dbReference type="EMBL" id="KAK8121445.1"/>
    </source>
</evidence>
<accession>A0AAW0R2K7</accession>
<sequence>MNMERWFRMQPALHGDAVCLWGLHPARRIRNGQALGDYRLDRSLVLLSLAHLRDCGRSMVFRYC</sequence>
<evidence type="ECO:0000313" key="2">
    <source>
        <dbReference type="Proteomes" id="UP001392437"/>
    </source>
</evidence>
<organism evidence="1 2">
    <name type="scientific">Apiospora kogelbergensis</name>
    <dbReference type="NCBI Taxonomy" id="1337665"/>
    <lineage>
        <taxon>Eukaryota</taxon>
        <taxon>Fungi</taxon>
        <taxon>Dikarya</taxon>
        <taxon>Ascomycota</taxon>
        <taxon>Pezizomycotina</taxon>
        <taxon>Sordariomycetes</taxon>
        <taxon>Xylariomycetidae</taxon>
        <taxon>Amphisphaeriales</taxon>
        <taxon>Apiosporaceae</taxon>
        <taxon>Apiospora</taxon>
    </lineage>
</organism>
<dbReference type="Proteomes" id="UP001392437">
    <property type="component" value="Unassembled WGS sequence"/>
</dbReference>
<dbReference type="EMBL" id="JAQQWP010000004">
    <property type="protein sequence ID" value="KAK8121445.1"/>
    <property type="molecule type" value="Genomic_DNA"/>
</dbReference>